<evidence type="ECO:0000259" key="5">
    <source>
        <dbReference type="Pfam" id="PF25000"/>
    </source>
</evidence>
<reference evidence="6 7" key="1">
    <citation type="submission" date="2016-12" db="EMBL/GenBank/DDBJ databases">
        <title>The genomes of Aspergillus section Nigri reveals drivers in fungal speciation.</title>
        <authorList>
            <consortium name="DOE Joint Genome Institute"/>
            <person name="Vesth T.C."/>
            <person name="Nybo J."/>
            <person name="Theobald S."/>
            <person name="Brandl J."/>
            <person name="Frisvad J.C."/>
            <person name="Nielsen K.F."/>
            <person name="Lyhne E.K."/>
            <person name="Kogle M.E."/>
            <person name="Kuo A."/>
            <person name="Riley R."/>
            <person name="Clum A."/>
            <person name="Nolan M."/>
            <person name="Lipzen A."/>
            <person name="Salamov A."/>
            <person name="Henrissat B."/>
            <person name="Wiebenga A."/>
            <person name="De Vries R.P."/>
            <person name="Grigoriev I.V."/>
            <person name="Mortensen U.H."/>
            <person name="Andersen M.R."/>
            <person name="Baker S.E."/>
        </authorList>
    </citation>
    <scope>NUCLEOTIDE SEQUENCE [LARGE SCALE GENOMIC DNA]</scope>
    <source>
        <strain evidence="6 7">IBT 23096</strain>
    </source>
</reference>
<evidence type="ECO:0000256" key="1">
    <source>
        <dbReference type="PROSITE-ProRule" id="PRU00339"/>
    </source>
</evidence>
<dbReference type="PANTHER" id="PTHR35205:SF1">
    <property type="entry name" value="ZU5 DOMAIN-CONTAINING PROTEIN"/>
    <property type="match status" value="1"/>
</dbReference>
<proteinExistence type="predicted"/>
<keyword evidence="1" id="KW-0802">TPR repeat</keyword>
<dbReference type="SUPFAM" id="SSF52540">
    <property type="entry name" value="P-loop containing nucleoside triphosphate hydrolases"/>
    <property type="match status" value="1"/>
</dbReference>
<dbReference type="STRING" id="1392250.A0A2I2G042"/>
<evidence type="ECO:0000256" key="2">
    <source>
        <dbReference type="SAM" id="Phobius"/>
    </source>
</evidence>
<evidence type="ECO:0000313" key="7">
    <source>
        <dbReference type="Proteomes" id="UP000234275"/>
    </source>
</evidence>
<protein>
    <submittedName>
        <fullName evidence="6">TPR-like protein</fullName>
    </submittedName>
</protein>
<dbReference type="AlphaFoldDB" id="A0A2I2G042"/>
<dbReference type="InterPro" id="IPR002182">
    <property type="entry name" value="NB-ARC"/>
</dbReference>
<feature type="transmembrane region" description="Helical" evidence="2">
    <location>
        <begin position="90"/>
        <end position="113"/>
    </location>
</feature>
<sequence length="967" mass="108486">MGLGFIQTGLRDVKTVDRMTTFADNQLSPLWEKALENYRDELAADDDFRTILETKSLDELLNDPKILQPFGPQGRKALDSMNRLRPTFKIVNDFSAVLAVSFGAGTMLTALVWGSIRMILTLASSAENTLQEVFDMLEELSLTLPRLKFYEKTVSMDQELEASLLAVYTEVICFYARAIHFFRSHKHMVLLRNSWSEFSGDFSKTVQRIKRLSATIESEVELRRMRLDNEKYHEVLNLMATFHTKRTEPTATIRHYIPFSESPRFWGRDDILSKIDGAFSSSKQTDSLRSFALYGMGGVGKTQIALRYANSSRDKFDAIFWVAADNLITIGQSFREIARSLSLIQSNTETDDNAVMLEVKSWLSSTKSRWLLIFDNADDLGVLKQPWPSSTNGCILLTSRDLTAAFSLASEGCQVTPFDTASGSAALLNIVGLDPSTASNLETAETITSTLGGLPLALTQIGGFIVQRRIPLKDFLPLYNRSSARVDARGTVNMNYNHTLATVWEMSLSRLSGDAKALLMILAFTDPDCVQESLLTEGALHVPNPLLQFAEDEIALLDAEDVLLQGALIDKTNDGGIMSMHRLIQTAVIRRMNSVERQEIFSILVAVLLVNFPDTYSADVGHQAASWASCEKSLPHLQSLIKQNEAHCIFLKDNQAFAELLLRSSWYLYERENYSVAQSYVKISLGMFSDHKSLAYASAVDLQGLIHLDIRQPNVALEAFEEAYKLRSEILETQNVFLAASLVNIGLALTEIGRLSEAHDYLQRSIDIRLEHNSDRIGNSYSNMASLLLRMEKADEAEEMLKRCPSLKDFTDETFLKTGNPRFSGDMVLLGRIRSKQGLHNEALRFASKALDFRRQCLGERLKVCDSLYQVADLLQRGGQSALAIQLYEECIKISEALPPIEGLRHLARAKHGLSVVLETVGKRKESEQYAEQAKALKKEVLNDDTNQSFGPDTEPDFEDLVPWMLW</sequence>
<dbReference type="Pfam" id="PF13374">
    <property type="entry name" value="TPR_10"/>
    <property type="match status" value="1"/>
</dbReference>
<dbReference type="Pfam" id="PF00931">
    <property type="entry name" value="NB-ARC"/>
    <property type="match status" value="1"/>
</dbReference>
<dbReference type="Pfam" id="PF24809">
    <property type="entry name" value="DUF7708"/>
    <property type="match status" value="1"/>
</dbReference>
<dbReference type="Pfam" id="PF25000">
    <property type="entry name" value="DUF7779"/>
    <property type="match status" value="1"/>
</dbReference>
<dbReference type="InterPro" id="IPR056681">
    <property type="entry name" value="DUF7779"/>
</dbReference>
<keyword evidence="2" id="KW-0812">Transmembrane</keyword>
<dbReference type="Pfam" id="PF13424">
    <property type="entry name" value="TPR_12"/>
    <property type="match status" value="2"/>
</dbReference>
<dbReference type="GO" id="GO:0043531">
    <property type="term" value="F:ADP binding"/>
    <property type="evidence" value="ECO:0007669"/>
    <property type="project" value="InterPro"/>
</dbReference>
<keyword evidence="2" id="KW-0472">Membrane</keyword>
<dbReference type="Gene3D" id="3.40.50.300">
    <property type="entry name" value="P-loop containing nucleotide triphosphate hydrolases"/>
    <property type="match status" value="1"/>
</dbReference>
<dbReference type="Proteomes" id="UP000234275">
    <property type="component" value="Unassembled WGS sequence"/>
</dbReference>
<keyword evidence="7" id="KW-1185">Reference proteome</keyword>
<dbReference type="PANTHER" id="PTHR35205">
    <property type="entry name" value="NB-ARC AND TPR DOMAIN PROTEIN"/>
    <property type="match status" value="1"/>
</dbReference>
<dbReference type="SUPFAM" id="SSF48452">
    <property type="entry name" value="TPR-like"/>
    <property type="match status" value="1"/>
</dbReference>
<feature type="domain" description="NB-ARC" evidence="3">
    <location>
        <begin position="286"/>
        <end position="405"/>
    </location>
</feature>
<dbReference type="EMBL" id="MSFO01000007">
    <property type="protein sequence ID" value="PLB46258.1"/>
    <property type="molecule type" value="Genomic_DNA"/>
</dbReference>
<feature type="repeat" description="TPR" evidence="1">
    <location>
        <begin position="739"/>
        <end position="772"/>
    </location>
</feature>
<dbReference type="GeneID" id="36559489"/>
<gene>
    <name evidence="6" type="ORF">P170DRAFT_458347</name>
</gene>
<keyword evidence="2" id="KW-1133">Transmembrane helix</keyword>
<dbReference type="OrthoDB" id="6161812at2759"/>
<dbReference type="PRINTS" id="PR00364">
    <property type="entry name" value="DISEASERSIST"/>
</dbReference>
<dbReference type="Gene3D" id="1.25.40.10">
    <property type="entry name" value="Tetratricopeptide repeat domain"/>
    <property type="match status" value="2"/>
</dbReference>
<dbReference type="RefSeq" id="XP_024701560.1">
    <property type="nucleotide sequence ID" value="XM_024851790.1"/>
</dbReference>
<dbReference type="PROSITE" id="PS50005">
    <property type="entry name" value="TPR"/>
    <property type="match status" value="1"/>
</dbReference>
<feature type="domain" description="DUF7779" evidence="5">
    <location>
        <begin position="507"/>
        <end position="596"/>
    </location>
</feature>
<dbReference type="InterPro" id="IPR056125">
    <property type="entry name" value="DUF7708"/>
</dbReference>
<dbReference type="VEuPathDB" id="FungiDB:P170DRAFT_458347"/>
<dbReference type="InterPro" id="IPR011990">
    <property type="entry name" value="TPR-like_helical_dom_sf"/>
</dbReference>
<organism evidence="6 7">
    <name type="scientific">Aspergillus steynii IBT 23096</name>
    <dbReference type="NCBI Taxonomy" id="1392250"/>
    <lineage>
        <taxon>Eukaryota</taxon>
        <taxon>Fungi</taxon>
        <taxon>Dikarya</taxon>
        <taxon>Ascomycota</taxon>
        <taxon>Pezizomycotina</taxon>
        <taxon>Eurotiomycetes</taxon>
        <taxon>Eurotiomycetidae</taxon>
        <taxon>Eurotiales</taxon>
        <taxon>Aspergillaceae</taxon>
        <taxon>Aspergillus</taxon>
        <taxon>Aspergillus subgen. Circumdati</taxon>
    </lineage>
</organism>
<dbReference type="InterPro" id="IPR027417">
    <property type="entry name" value="P-loop_NTPase"/>
</dbReference>
<comment type="caution">
    <text evidence="6">The sequence shown here is derived from an EMBL/GenBank/DDBJ whole genome shotgun (WGS) entry which is preliminary data.</text>
</comment>
<evidence type="ECO:0000259" key="3">
    <source>
        <dbReference type="Pfam" id="PF00931"/>
    </source>
</evidence>
<name>A0A2I2G042_9EURO</name>
<feature type="domain" description="DUF7708" evidence="4">
    <location>
        <begin position="89"/>
        <end position="220"/>
    </location>
</feature>
<evidence type="ECO:0000313" key="6">
    <source>
        <dbReference type="EMBL" id="PLB46258.1"/>
    </source>
</evidence>
<dbReference type="InterPro" id="IPR019734">
    <property type="entry name" value="TPR_rpt"/>
</dbReference>
<accession>A0A2I2G042</accession>
<evidence type="ECO:0000259" key="4">
    <source>
        <dbReference type="Pfam" id="PF24809"/>
    </source>
</evidence>
<dbReference type="SMART" id="SM00028">
    <property type="entry name" value="TPR"/>
    <property type="match status" value="6"/>
</dbReference>